<feature type="signal peptide" evidence="1">
    <location>
        <begin position="1"/>
        <end position="23"/>
    </location>
</feature>
<evidence type="ECO:0000313" key="2">
    <source>
        <dbReference type="EMBL" id="EEG76356.1"/>
    </source>
</evidence>
<reference evidence="2 3" key="1">
    <citation type="submission" date="2009-02" db="EMBL/GenBank/DDBJ databases">
        <title>Sequencing of the draft genome and assembly of Dethiobacter alkaliphilus AHT 1.</title>
        <authorList>
            <consortium name="US DOE Joint Genome Institute (JGI-PGF)"/>
            <person name="Lucas S."/>
            <person name="Copeland A."/>
            <person name="Lapidus A."/>
            <person name="Glavina del Rio T."/>
            <person name="Dalin E."/>
            <person name="Tice H."/>
            <person name="Bruce D."/>
            <person name="Goodwin L."/>
            <person name="Pitluck S."/>
            <person name="Larimer F."/>
            <person name="Land M.L."/>
            <person name="Hauser L."/>
            <person name="Muyzer G."/>
        </authorList>
    </citation>
    <scope>NUCLEOTIDE SEQUENCE [LARGE SCALE GENOMIC DNA]</scope>
    <source>
        <strain evidence="2 3">AHT 1</strain>
    </source>
</reference>
<name>C0GJY7_DETAL</name>
<dbReference type="STRING" id="555088.DealDRAFT_2796"/>
<proteinExistence type="predicted"/>
<dbReference type="Proteomes" id="UP000006443">
    <property type="component" value="Unassembled WGS sequence"/>
</dbReference>
<evidence type="ECO:0008006" key="4">
    <source>
        <dbReference type="Google" id="ProtNLM"/>
    </source>
</evidence>
<keyword evidence="1" id="KW-0732">Signal</keyword>
<comment type="caution">
    <text evidence="2">The sequence shown here is derived from an EMBL/GenBank/DDBJ whole genome shotgun (WGS) entry which is preliminary data.</text>
</comment>
<keyword evidence="3" id="KW-1185">Reference proteome</keyword>
<feature type="chain" id="PRO_5002898737" description="SHOCT domain-containing protein" evidence="1">
    <location>
        <begin position="24"/>
        <end position="153"/>
    </location>
</feature>
<accession>C0GJY7</accession>
<gene>
    <name evidence="2" type="ORF">DealDRAFT_2796</name>
</gene>
<dbReference type="EMBL" id="ACJM01000019">
    <property type="protein sequence ID" value="EEG76356.1"/>
    <property type="molecule type" value="Genomic_DNA"/>
</dbReference>
<protein>
    <recommendedName>
        <fullName evidence="4">SHOCT domain-containing protein</fullName>
    </recommendedName>
</protein>
<dbReference type="AlphaFoldDB" id="C0GJY7"/>
<sequence>MTIKKSILTAALVTSLAAGSVVAAPTVNVSPTPLAGTLKVAELCREQRDPIKMLEMKKERVQQKYKAGEITRQEADELTAKLDAKIKKVEEFNQLKPEDKKEWLLNHLTEKVNRKVKEGKISEEKGRELVEHFTEKINEWDGKGYPDLGKRRR</sequence>
<organism evidence="2 3">
    <name type="scientific">Dethiobacter alkaliphilus AHT 1</name>
    <dbReference type="NCBI Taxonomy" id="555088"/>
    <lineage>
        <taxon>Bacteria</taxon>
        <taxon>Bacillati</taxon>
        <taxon>Bacillota</taxon>
        <taxon>Dethiobacteria</taxon>
        <taxon>Dethiobacterales</taxon>
        <taxon>Dethiobacteraceae</taxon>
        <taxon>Dethiobacter</taxon>
    </lineage>
</organism>
<evidence type="ECO:0000256" key="1">
    <source>
        <dbReference type="SAM" id="SignalP"/>
    </source>
</evidence>
<dbReference type="eggNOG" id="ENOG503317K">
    <property type="taxonomic scope" value="Bacteria"/>
</dbReference>
<dbReference type="OrthoDB" id="1730249at2"/>
<dbReference type="RefSeq" id="WP_008518532.1">
    <property type="nucleotide sequence ID" value="NZ_ACJM01000019.1"/>
</dbReference>
<evidence type="ECO:0000313" key="3">
    <source>
        <dbReference type="Proteomes" id="UP000006443"/>
    </source>
</evidence>